<sequence length="137" mass="14322">MAKLQPFLAQGTQTGSKENIEVKVLFTWPSVGSGQFTAVSDYNAVFTGQIDSAFYKGPMSLSLSLSDQNPSSQRGPASITLNGTADPQATYQVSRNQIVISASLDGKSETIAINAGDGGTYLSLSGAVSHTVFLKPS</sequence>
<accession>A0A1I0FI65</accession>
<keyword evidence="2" id="KW-1185">Reference proteome</keyword>
<protein>
    <submittedName>
        <fullName evidence="1">Uncharacterized protein</fullName>
    </submittedName>
</protein>
<evidence type="ECO:0000313" key="2">
    <source>
        <dbReference type="Proteomes" id="UP000199181"/>
    </source>
</evidence>
<reference evidence="2" key="1">
    <citation type="submission" date="2016-10" db="EMBL/GenBank/DDBJ databases">
        <authorList>
            <person name="Varghese N."/>
            <person name="Submissions S."/>
        </authorList>
    </citation>
    <scope>NUCLEOTIDE SEQUENCE [LARGE SCALE GENOMIC DNA]</scope>
    <source>
        <strain evidence="2">DSM 16858</strain>
    </source>
</reference>
<dbReference type="RefSeq" id="WP_093518042.1">
    <property type="nucleotide sequence ID" value="NZ_FOIJ01000003.1"/>
</dbReference>
<organism evidence="1 2">
    <name type="scientific">Stigmatella erecta</name>
    <dbReference type="NCBI Taxonomy" id="83460"/>
    <lineage>
        <taxon>Bacteria</taxon>
        <taxon>Pseudomonadati</taxon>
        <taxon>Myxococcota</taxon>
        <taxon>Myxococcia</taxon>
        <taxon>Myxococcales</taxon>
        <taxon>Cystobacterineae</taxon>
        <taxon>Archangiaceae</taxon>
        <taxon>Stigmatella</taxon>
    </lineage>
</organism>
<proteinExistence type="predicted"/>
<name>A0A1I0FI65_9BACT</name>
<dbReference type="EMBL" id="FOIJ01000003">
    <property type="protein sequence ID" value="SET57932.1"/>
    <property type="molecule type" value="Genomic_DNA"/>
</dbReference>
<gene>
    <name evidence="1" type="ORF">SAMN05443639_103425</name>
</gene>
<dbReference type="Proteomes" id="UP000199181">
    <property type="component" value="Unassembled WGS sequence"/>
</dbReference>
<dbReference type="AlphaFoldDB" id="A0A1I0FI65"/>
<evidence type="ECO:0000313" key="1">
    <source>
        <dbReference type="EMBL" id="SET57932.1"/>
    </source>
</evidence>